<sequence>MNRSPIHNEISSPCIVAIAKRSKGEFGVSHPENRELNQLILFENVLHSDRKALADVKKRAPDVYVFFTITSACLFGIRECYVSELRELRLC</sequence>
<comment type="caution">
    <text evidence="1">The sequence shown here is derived from an EMBL/GenBank/DDBJ whole genome shotgun (WGS) entry which is preliminary data.</text>
</comment>
<keyword evidence="2" id="KW-1185">Reference proteome</keyword>
<dbReference type="EMBL" id="JALNTZ010000007">
    <property type="protein sequence ID" value="KAJ3644658.1"/>
    <property type="molecule type" value="Genomic_DNA"/>
</dbReference>
<dbReference type="Proteomes" id="UP001168821">
    <property type="component" value="Unassembled WGS sequence"/>
</dbReference>
<accession>A0AA38HVI8</accession>
<evidence type="ECO:0000313" key="2">
    <source>
        <dbReference type="Proteomes" id="UP001168821"/>
    </source>
</evidence>
<name>A0AA38HVI8_9CUCU</name>
<dbReference type="AlphaFoldDB" id="A0AA38HVI8"/>
<organism evidence="1 2">
    <name type="scientific">Zophobas morio</name>
    <dbReference type="NCBI Taxonomy" id="2755281"/>
    <lineage>
        <taxon>Eukaryota</taxon>
        <taxon>Metazoa</taxon>
        <taxon>Ecdysozoa</taxon>
        <taxon>Arthropoda</taxon>
        <taxon>Hexapoda</taxon>
        <taxon>Insecta</taxon>
        <taxon>Pterygota</taxon>
        <taxon>Neoptera</taxon>
        <taxon>Endopterygota</taxon>
        <taxon>Coleoptera</taxon>
        <taxon>Polyphaga</taxon>
        <taxon>Cucujiformia</taxon>
        <taxon>Tenebrionidae</taxon>
        <taxon>Zophobas</taxon>
    </lineage>
</organism>
<reference evidence="1" key="1">
    <citation type="journal article" date="2023" name="G3 (Bethesda)">
        <title>Whole genome assemblies of Zophobas morio and Tenebrio molitor.</title>
        <authorList>
            <person name="Kaur S."/>
            <person name="Stinson S.A."/>
            <person name="diCenzo G.C."/>
        </authorList>
    </citation>
    <scope>NUCLEOTIDE SEQUENCE</scope>
    <source>
        <strain evidence="1">QUZm001</strain>
    </source>
</reference>
<evidence type="ECO:0000313" key="1">
    <source>
        <dbReference type="EMBL" id="KAJ3644658.1"/>
    </source>
</evidence>
<protein>
    <submittedName>
        <fullName evidence="1">Uncharacterized protein</fullName>
    </submittedName>
</protein>
<proteinExistence type="predicted"/>
<gene>
    <name evidence="1" type="ORF">Zmor_022372</name>
</gene>